<sequence length="190" mass="21782">MNRKYSLSTLLILICLSCTSKKESGVGVSQAYSDERPATIDEKQQNSVKNIRREYWPLDHDVFKEDTTIHLQEEYLIKTYNYSLNDSAVIHTAIDDMGEFFVHSHNRVAEVTILQNQKPFIKSTLTKDIFDKNTELQLSGTSFQKFENGEFVFRVDACIPDTDVCDAAEVAVDKKGKVRVIKYLIDESEE</sequence>
<organism evidence="1 2">
    <name type="scientific">Pontibacter aydingkolensis</name>
    <dbReference type="NCBI Taxonomy" id="1911536"/>
    <lineage>
        <taxon>Bacteria</taxon>
        <taxon>Pseudomonadati</taxon>
        <taxon>Bacteroidota</taxon>
        <taxon>Cytophagia</taxon>
        <taxon>Cytophagales</taxon>
        <taxon>Hymenobacteraceae</taxon>
        <taxon>Pontibacter</taxon>
    </lineage>
</organism>
<evidence type="ECO:0000313" key="2">
    <source>
        <dbReference type="Proteomes" id="UP000813018"/>
    </source>
</evidence>
<protein>
    <submittedName>
        <fullName evidence="1">DUF4738 domain-containing protein</fullName>
    </submittedName>
</protein>
<dbReference type="InterPro" id="IPR031762">
    <property type="entry name" value="DUF4738"/>
</dbReference>
<keyword evidence="2" id="KW-1185">Reference proteome</keyword>
<name>A0ABS7CPY9_9BACT</name>
<proteinExistence type="predicted"/>
<dbReference type="Pfam" id="PF15889">
    <property type="entry name" value="DUF4738"/>
    <property type="match status" value="1"/>
</dbReference>
<reference evidence="1 2" key="1">
    <citation type="journal article" date="2016" name="Int. J. Syst. Evol. Microbiol.">
        <title>Pontibacter aydingkolensis sp. nov., isolated from soil of a salt lake.</title>
        <authorList>
            <person name="Osman G."/>
            <person name="Zhang T."/>
            <person name="Lou K."/>
            <person name="Gao Y."/>
            <person name="Chang W."/>
            <person name="Lin Q."/>
            <person name="Yang H.M."/>
            <person name="Huo X.D."/>
            <person name="Wang N."/>
        </authorList>
    </citation>
    <scope>NUCLEOTIDE SEQUENCE [LARGE SCALE GENOMIC DNA]</scope>
    <source>
        <strain evidence="1 2">KACC 19255</strain>
    </source>
</reference>
<gene>
    <name evidence="1" type="ORF">K0O23_02435</name>
</gene>
<dbReference type="Gene3D" id="2.40.128.510">
    <property type="entry name" value="Protein of unknown function DUF4738"/>
    <property type="match status" value="1"/>
</dbReference>
<dbReference type="Proteomes" id="UP000813018">
    <property type="component" value="Unassembled WGS sequence"/>
</dbReference>
<dbReference type="EMBL" id="JAHYXK010000002">
    <property type="protein sequence ID" value="MBW7465909.1"/>
    <property type="molecule type" value="Genomic_DNA"/>
</dbReference>
<dbReference type="RefSeq" id="WP_219875804.1">
    <property type="nucleotide sequence ID" value="NZ_JAHYXK010000002.1"/>
</dbReference>
<accession>A0ABS7CPY9</accession>
<evidence type="ECO:0000313" key="1">
    <source>
        <dbReference type="EMBL" id="MBW7465909.1"/>
    </source>
</evidence>
<comment type="caution">
    <text evidence="1">The sequence shown here is derived from an EMBL/GenBank/DDBJ whole genome shotgun (WGS) entry which is preliminary data.</text>
</comment>